<reference evidence="1 2" key="1">
    <citation type="submission" date="2019-05" db="EMBL/GenBank/DDBJ databases">
        <title>Another draft genome of Portunus trituberculatus and its Hox gene families provides insights of decapod evolution.</title>
        <authorList>
            <person name="Jeong J.-H."/>
            <person name="Song I."/>
            <person name="Kim S."/>
            <person name="Choi T."/>
            <person name="Kim D."/>
            <person name="Ryu S."/>
            <person name="Kim W."/>
        </authorList>
    </citation>
    <scope>NUCLEOTIDE SEQUENCE [LARGE SCALE GENOMIC DNA]</scope>
    <source>
        <tissue evidence="1">Muscle</tissue>
    </source>
</reference>
<organism evidence="1 2">
    <name type="scientific">Portunus trituberculatus</name>
    <name type="common">Swimming crab</name>
    <name type="synonym">Neptunus trituberculatus</name>
    <dbReference type="NCBI Taxonomy" id="210409"/>
    <lineage>
        <taxon>Eukaryota</taxon>
        <taxon>Metazoa</taxon>
        <taxon>Ecdysozoa</taxon>
        <taxon>Arthropoda</taxon>
        <taxon>Crustacea</taxon>
        <taxon>Multicrustacea</taxon>
        <taxon>Malacostraca</taxon>
        <taxon>Eumalacostraca</taxon>
        <taxon>Eucarida</taxon>
        <taxon>Decapoda</taxon>
        <taxon>Pleocyemata</taxon>
        <taxon>Brachyura</taxon>
        <taxon>Eubrachyura</taxon>
        <taxon>Portunoidea</taxon>
        <taxon>Portunidae</taxon>
        <taxon>Portuninae</taxon>
        <taxon>Portunus</taxon>
    </lineage>
</organism>
<accession>A0A5B7K2S8</accession>
<dbReference type="EMBL" id="VSRR010142064">
    <property type="protein sequence ID" value="MPD04642.1"/>
    <property type="molecule type" value="Genomic_DNA"/>
</dbReference>
<evidence type="ECO:0000313" key="1">
    <source>
        <dbReference type="EMBL" id="MPD04642.1"/>
    </source>
</evidence>
<comment type="caution">
    <text evidence="1">The sequence shown here is derived from an EMBL/GenBank/DDBJ whole genome shotgun (WGS) entry which is preliminary data.</text>
</comment>
<dbReference type="Proteomes" id="UP000324222">
    <property type="component" value="Unassembled WGS sequence"/>
</dbReference>
<name>A0A5B7K2S8_PORTR</name>
<proteinExistence type="predicted"/>
<sequence>MFAEGRST</sequence>
<protein>
    <submittedName>
        <fullName evidence="1">Uncharacterized protein</fullName>
    </submittedName>
</protein>
<gene>
    <name evidence="1" type="ORF">E2C01_100340</name>
</gene>
<evidence type="ECO:0000313" key="2">
    <source>
        <dbReference type="Proteomes" id="UP000324222"/>
    </source>
</evidence>
<keyword evidence="2" id="KW-1185">Reference proteome</keyword>